<dbReference type="GO" id="GO:0016618">
    <property type="term" value="F:hydroxypyruvate reductase [NAD(P)H] activity"/>
    <property type="evidence" value="ECO:0007669"/>
    <property type="project" value="TreeGrafter"/>
</dbReference>
<dbReference type="PANTHER" id="PTHR10996:SF178">
    <property type="entry name" value="2-HYDROXYACID DEHYDROGENASE YGL185C-RELATED"/>
    <property type="match status" value="1"/>
</dbReference>
<dbReference type="SUPFAM" id="SSF51735">
    <property type="entry name" value="NAD(P)-binding Rossmann-fold domains"/>
    <property type="match status" value="1"/>
</dbReference>
<evidence type="ECO:0000259" key="3">
    <source>
        <dbReference type="Pfam" id="PF02826"/>
    </source>
</evidence>
<dbReference type="AlphaFoldDB" id="A0A858Q5N6"/>
<dbReference type="PROSITE" id="PS00671">
    <property type="entry name" value="D_2_HYDROXYACID_DH_3"/>
    <property type="match status" value="1"/>
</dbReference>
<name>A0A858Q5N6_9GAMM</name>
<keyword evidence="1" id="KW-0560">Oxidoreductase</keyword>
<dbReference type="KEGG" id="metu:GNH96_03320"/>
<reference evidence="5" key="1">
    <citation type="submission" date="2019-12" db="EMBL/GenBank/DDBJ databases">
        <authorList>
            <person name="Awala S.I."/>
            <person name="Rhee S.K."/>
        </authorList>
    </citation>
    <scope>NUCLEOTIDE SEQUENCE [LARGE SCALE GENOMIC DNA]</scope>
    <source>
        <strain evidence="5">IM1</strain>
    </source>
</reference>
<feature type="domain" description="D-isomer specific 2-hydroxyacid dehydrogenase NAD-binding" evidence="3">
    <location>
        <begin position="99"/>
        <end position="285"/>
    </location>
</feature>
<organism evidence="4 5">
    <name type="scientific">Methylococcus geothermalis</name>
    <dbReference type="NCBI Taxonomy" id="2681310"/>
    <lineage>
        <taxon>Bacteria</taxon>
        <taxon>Pseudomonadati</taxon>
        <taxon>Pseudomonadota</taxon>
        <taxon>Gammaproteobacteria</taxon>
        <taxon>Methylococcales</taxon>
        <taxon>Methylococcaceae</taxon>
        <taxon>Methylococcus</taxon>
    </lineage>
</organism>
<dbReference type="Proteomes" id="UP000503004">
    <property type="component" value="Chromosome"/>
</dbReference>
<dbReference type="GO" id="GO:0030267">
    <property type="term" value="F:glyoxylate reductase (NADPH) activity"/>
    <property type="evidence" value="ECO:0007669"/>
    <property type="project" value="TreeGrafter"/>
</dbReference>
<dbReference type="GO" id="GO:0051287">
    <property type="term" value="F:NAD binding"/>
    <property type="evidence" value="ECO:0007669"/>
    <property type="project" value="InterPro"/>
</dbReference>
<dbReference type="InterPro" id="IPR029753">
    <property type="entry name" value="D-isomer_DH_CS"/>
</dbReference>
<dbReference type="Gene3D" id="3.40.50.720">
    <property type="entry name" value="NAD(P)-binding Rossmann-like Domain"/>
    <property type="match status" value="2"/>
</dbReference>
<protein>
    <submittedName>
        <fullName evidence="4">Hydroxyacid dehydrogenase</fullName>
    </submittedName>
</protein>
<dbReference type="RefSeq" id="WP_169602266.1">
    <property type="nucleotide sequence ID" value="NZ_CP046565.1"/>
</dbReference>
<dbReference type="EMBL" id="CP046565">
    <property type="protein sequence ID" value="QJD29093.1"/>
    <property type="molecule type" value="Genomic_DNA"/>
</dbReference>
<gene>
    <name evidence="4" type="ORF">GNH96_03320</name>
</gene>
<dbReference type="InterPro" id="IPR036291">
    <property type="entry name" value="NAD(P)-bd_dom_sf"/>
</dbReference>
<evidence type="ECO:0000256" key="1">
    <source>
        <dbReference type="ARBA" id="ARBA00023002"/>
    </source>
</evidence>
<proteinExistence type="predicted"/>
<dbReference type="Pfam" id="PF02826">
    <property type="entry name" value="2-Hacid_dh_C"/>
    <property type="match status" value="1"/>
</dbReference>
<sequence length="322" mass="35473">MLKVHLNHETAPESWADLQSRLEPGIRLSTGECRSKPDFDILVTGEPTAEDLAGHPRLRAVIVPWVGVPLATLDLMRRFPRIALHNLPYNIGPTAEMAVALLLAAAKRIVPYDQRFRRGYWSGEPPDVPGSVMLDGGLALILGYGRIGRRIALACRGLGMRVVGVRRSPGPADEEHAIADLPALLPQATAFIVCLPHTHETEGMIGERELELLPANAVMVNVARGAIVEEAALYRTLRARRIYAAGIDVWYRYPSAAERKEGLPHPPSAFPFHELDNVVMSPHRAGWSEEKEPARIAELAKMLNAAAHGEPMPYRVDLLRGY</sequence>
<dbReference type="InterPro" id="IPR006140">
    <property type="entry name" value="D-isomer_DH_NAD-bd"/>
</dbReference>
<keyword evidence="5" id="KW-1185">Reference proteome</keyword>
<evidence type="ECO:0000313" key="5">
    <source>
        <dbReference type="Proteomes" id="UP000503004"/>
    </source>
</evidence>
<dbReference type="GO" id="GO:0005829">
    <property type="term" value="C:cytosol"/>
    <property type="evidence" value="ECO:0007669"/>
    <property type="project" value="TreeGrafter"/>
</dbReference>
<dbReference type="CDD" id="cd12165">
    <property type="entry name" value="2-Hacid_dh_6"/>
    <property type="match status" value="1"/>
</dbReference>
<evidence type="ECO:0000313" key="4">
    <source>
        <dbReference type="EMBL" id="QJD29093.1"/>
    </source>
</evidence>
<dbReference type="PANTHER" id="PTHR10996">
    <property type="entry name" value="2-HYDROXYACID DEHYDROGENASE-RELATED"/>
    <property type="match status" value="1"/>
</dbReference>
<evidence type="ECO:0000256" key="2">
    <source>
        <dbReference type="ARBA" id="ARBA00023027"/>
    </source>
</evidence>
<dbReference type="InterPro" id="IPR050223">
    <property type="entry name" value="D-isomer_2-hydroxyacid_DH"/>
</dbReference>
<dbReference type="SUPFAM" id="SSF52283">
    <property type="entry name" value="Formate/glycerate dehydrogenase catalytic domain-like"/>
    <property type="match status" value="1"/>
</dbReference>
<keyword evidence="2" id="KW-0520">NAD</keyword>
<accession>A0A858Q5N6</accession>